<dbReference type="STRING" id="644284.Arch_1285"/>
<accession>D7BK10</accession>
<name>D7BK10_ARCHD</name>
<dbReference type="RefSeq" id="WP_013170482.1">
    <property type="nucleotide sequence ID" value="NC_014218.1"/>
</dbReference>
<evidence type="ECO:0000256" key="1">
    <source>
        <dbReference type="SAM" id="Phobius"/>
    </source>
</evidence>
<evidence type="ECO:0000313" key="3">
    <source>
        <dbReference type="Proteomes" id="UP000000376"/>
    </source>
</evidence>
<dbReference type="KEGG" id="ahe:Arch_1285"/>
<dbReference type="Proteomes" id="UP000000376">
    <property type="component" value="Chromosome"/>
</dbReference>
<evidence type="ECO:0000313" key="2">
    <source>
        <dbReference type="EMBL" id="ADH92990.1"/>
    </source>
</evidence>
<dbReference type="HOGENOM" id="CLU_2476609_0_0_11"/>
<sequence length="87" mass="9213">MKIGTFLWGTIMTTLGAIAILQGTGTQLDGATLAVMLLLMFAAACTLAALLPSKKEQETLASLSTDTPLFDTQRIEVEPTPSTLNEN</sequence>
<organism evidence="2 3">
    <name type="scientific">Arcanobacterium haemolyticum (strain ATCC 9345 / DSM 20595 / CCM 5947 / CCUG 17215 / LMG 16163 / NBRC 15585 / NCTC 8452 / 11018)</name>
    <dbReference type="NCBI Taxonomy" id="644284"/>
    <lineage>
        <taxon>Bacteria</taxon>
        <taxon>Bacillati</taxon>
        <taxon>Actinomycetota</taxon>
        <taxon>Actinomycetes</taxon>
        <taxon>Actinomycetales</taxon>
        <taxon>Actinomycetaceae</taxon>
        <taxon>Arcanobacterium</taxon>
    </lineage>
</organism>
<keyword evidence="1" id="KW-1133">Transmembrane helix</keyword>
<gene>
    <name evidence="2" type="ordered locus">Arch_1285</name>
</gene>
<reference evidence="2 3" key="1">
    <citation type="journal article" date="2010" name="Stand. Genomic Sci.">
        <title>Complete genome sequence of Arcanobacterium haemolyticum type strain (11018).</title>
        <authorList>
            <person name="Yasawong M."/>
            <person name="Teshima H."/>
            <person name="Lapidus A."/>
            <person name="Nolan M."/>
            <person name="Lucas S."/>
            <person name="Glavina Del Rio T."/>
            <person name="Tice H."/>
            <person name="Cheng J."/>
            <person name="Bruce D."/>
            <person name="Detter C."/>
            <person name="Tapia R."/>
            <person name="Han C."/>
            <person name="Goodwin L."/>
            <person name="Pitluck S."/>
            <person name="Liolios K."/>
            <person name="Ivanova N."/>
            <person name="Mavromatis K."/>
            <person name="Mikhailova N."/>
            <person name="Pati A."/>
            <person name="Chen A."/>
            <person name="Palaniappan K."/>
            <person name="Land M."/>
            <person name="Hauser L."/>
            <person name="Chang Y."/>
            <person name="Jeffries C."/>
            <person name="Rohde M."/>
            <person name="Sikorski J."/>
            <person name="Pukall R."/>
            <person name="Goker M."/>
            <person name="Woyke T."/>
            <person name="Bristow J."/>
            <person name="Eisen J."/>
            <person name="Markowitz V."/>
            <person name="Hugenholtz P."/>
            <person name="Kyrpides N."/>
            <person name="Klenk H."/>
        </authorList>
    </citation>
    <scope>NUCLEOTIDE SEQUENCE [LARGE SCALE GENOMIC DNA]</scope>
    <source>
        <strain evidence="3">ATCC 9345 / DSM 20595 / CCUG 17215 / LMG 16163 / NBRC 15585 / NCTC 8452 / 11018</strain>
    </source>
</reference>
<feature type="transmembrane region" description="Helical" evidence="1">
    <location>
        <begin position="33"/>
        <end position="51"/>
    </location>
</feature>
<proteinExistence type="predicted"/>
<keyword evidence="1" id="KW-0812">Transmembrane</keyword>
<keyword evidence="3" id="KW-1185">Reference proteome</keyword>
<dbReference type="AlphaFoldDB" id="D7BK10"/>
<protein>
    <submittedName>
        <fullName evidence="2">Uncharacterized protein</fullName>
    </submittedName>
</protein>
<keyword evidence="1" id="KW-0472">Membrane</keyword>
<dbReference type="EMBL" id="CP002045">
    <property type="protein sequence ID" value="ADH92990.1"/>
    <property type="molecule type" value="Genomic_DNA"/>
</dbReference>
<dbReference type="OrthoDB" id="10008444at2"/>